<proteinExistence type="predicted"/>
<sequence length="402" mass="46692">MPEGVSSCPNSIHDTQNDVHSNRLTPAVPQLFRQSSTKGIQDLVDRLSLVEQHLDDEVLKNDFLNKTISKQEQTLQRADKLLQECRGNFSKIFRLMNHLERTIQSQKTEYRQLDKKVSSVVLDVVEVNNVLAKKTVPIDGNTSTSKKEILVESAAKIQGCGLTNPDAIFRDCQDLYDKGHIVSGVYFITPLYSACSIPVWCEMETTPGGWLVIQSRKNGELDFNRFWQSYKEGFGNIASEFWLGLDNIFLLTNQDHYELRVDLWDFNDNRVHALYKNFKIDGERDKYRIHLHDYEGSIRNGLAKHNGMMFSTPDQDNDKWPNYHCGREWQAGWWFNNCWFAFLNGPYYNNTRIQYRGISWNDWKPEQLARTKMMIRPSRLHVNKKAPPTPPDTKDITPKPKN</sequence>
<reference evidence="5" key="1">
    <citation type="submission" date="2019-08" db="EMBL/GenBank/DDBJ databases">
        <title>The improved chromosome-level genome for the pearl oyster Pinctada fucata martensii using PacBio sequencing and Hi-C.</title>
        <authorList>
            <person name="Zheng Z."/>
        </authorList>
    </citation>
    <scope>NUCLEOTIDE SEQUENCE</scope>
    <source>
        <strain evidence="5">ZZ-2019</strain>
        <tissue evidence="5">Adductor muscle</tissue>
    </source>
</reference>
<protein>
    <recommendedName>
        <fullName evidence="4">Fibrinogen C-terminal domain-containing protein</fullName>
    </recommendedName>
</protein>
<dbReference type="InterPro" id="IPR002181">
    <property type="entry name" value="Fibrinogen_a/b/g_C_dom"/>
</dbReference>
<dbReference type="Gene3D" id="3.90.215.10">
    <property type="entry name" value="Gamma Fibrinogen, chain A, domain 1"/>
    <property type="match status" value="1"/>
</dbReference>
<dbReference type="AlphaFoldDB" id="A0AA88XJ31"/>
<dbReference type="PANTHER" id="PTHR19143:SF444">
    <property type="entry name" value="PROTEIN SCABROUS"/>
    <property type="match status" value="1"/>
</dbReference>
<gene>
    <name evidence="5" type="ORF">FSP39_015207</name>
</gene>
<dbReference type="SMART" id="SM00186">
    <property type="entry name" value="FBG"/>
    <property type="match status" value="1"/>
</dbReference>
<dbReference type="Proteomes" id="UP001186944">
    <property type="component" value="Unassembled WGS sequence"/>
</dbReference>
<dbReference type="InterPro" id="IPR014716">
    <property type="entry name" value="Fibrinogen_a/b/g_C_1"/>
</dbReference>
<dbReference type="SUPFAM" id="SSF56496">
    <property type="entry name" value="Fibrinogen C-terminal domain-like"/>
    <property type="match status" value="1"/>
</dbReference>
<evidence type="ECO:0000256" key="1">
    <source>
        <dbReference type="ARBA" id="ARBA00023157"/>
    </source>
</evidence>
<feature type="region of interest" description="Disordered" evidence="3">
    <location>
        <begin position="378"/>
        <end position="402"/>
    </location>
</feature>
<dbReference type="InterPro" id="IPR020837">
    <property type="entry name" value="Fibrinogen_CS"/>
</dbReference>
<organism evidence="5 6">
    <name type="scientific">Pinctada imbricata</name>
    <name type="common">Atlantic pearl-oyster</name>
    <name type="synonym">Pinctada martensii</name>
    <dbReference type="NCBI Taxonomy" id="66713"/>
    <lineage>
        <taxon>Eukaryota</taxon>
        <taxon>Metazoa</taxon>
        <taxon>Spiralia</taxon>
        <taxon>Lophotrochozoa</taxon>
        <taxon>Mollusca</taxon>
        <taxon>Bivalvia</taxon>
        <taxon>Autobranchia</taxon>
        <taxon>Pteriomorphia</taxon>
        <taxon>Pterioida</taxon>
        <taxon>Pterioidea</taxon>
        <taxon>Pteriidae</taxon>
        <taxon>Pinctada</taxon>
    </lineage>
</organism>
<dbReference type="EMBL" id="VSWD01000012">
    <property type="protein sequence ID" value="KAK3086207.1"/>
    <property type="molecule type" value="Genomic_DNA"/>
</dbReference>
<feature type="coiled-coil region" evidence="2">
    <location>
        <begin position="61"/>
        <end position="116"/>
    </location>
</feature>
<evidence type="ECO:0000259" key="4">
    <source>
        <dbReference type="PROSITE" id="PS51406"/>
    </source>
</evidence>
<dbReference type="Pfam" id="PF00147">
    <property type="entry name" value="Fibrinogen_C"/>
    <property type="match status" value="1"/>
</dbReference>
<dbReference type="InterPro" id="IPR036056">
    <property type="entry name" value="Fibrinogen-like_C"/>
</dbReference>
<dbReference type="PANTHER" id="PTHR19143">
    <property type="entry name" value="FIBRINOGEN/TENASCIN/ANGIOPOEITIN"/>
    <property type="match status" value="1"/>
</dbReference>
<evidence type="ECO:0000313" key="6">
    <source>
        <dbReference type="Proteomes" id="UP001186944"/>
    </source>
</evidence>
<keyword evidence="1" id="KW-1015">Disulfide bond</keyword>
<name>A0AA88XJ31_PINIB</name>
<comment type="caution">
    <text evidence="5">The sequence shown here is derived from an EMBL/GenBank/DDBJ whole genome shotgun (WGS) entry which is preliminary data.</text>
</comment>
<dbReference type="InterPro" id="IPR050373">
    <property type="entry name" value="Fibrinogen_C-term_domain"/>
</dbReference>
<keyword evidence="6" id="KW-1185">Reference proteome</keyword>
<dbReference type="CDD" id="cd00087">
    <property type="entry name" value="FReD"/>
    <property type="match status" value="1"/>
</dbReference>
<evidence type="ECO:0000256" key="2">
    <source>
        <dbReference type="SAM" id="Coils"/>
    </source>
</evidence>
<dbReference type="PROSITE" id="PS51406">
    <property type="entry name" value="FIBRINOGEN_C_2"/>
    <property type="match status" value="1"/>
</dbReference>
<feature type="compositionally biased region" description="Basic and acidic residues" evidence="3">
    <location>
        <begin position="392"/>
        <end position="402"/>
    </location>
</feature>
<dbReference type="GO" id="GO:0005615">
    <property type="term" value="C:extracellular space"/>
    <property type="evidence" value="ECO:0007669"/>
    <property type="project" value="TreeGrafter"/>
</dbReference>
<feature type="domain" description="Fibrinogen C-terminal" evidence="4">
    <location>
        <begin position="163"/>
        <end position="379"/>
    </location>
</feature>
<keyword evidence="2" id="KW-0175">Coiled coil</keyword>
<evidence type="ECO:0000313" key="5">
    <source>
        <dbReference type="EMBL" id="KAK3086207.1"/>
    </source>
</evidence>
<accession>A0AA88XJ31</accession>
<dbReference type="PROSITE" id="PS00514">
    <property type="entry name" value="FIBRINOGEN_C_1"/>
    <property type="match status" value="1"/>
</dbReference>
<evidence type="ECO:0000256" key="3">
    <source>
        <dbReference type="SAM" id="MobiDB-lite"/>
    </source>
</evidence>
<feature type="region of interest" description="Disordered" evidence="3">
    <location>
        <begin position="1"/>
        <end position="22"/>
    </location>
</feature>